<dbReference type="SUPFAM" id="SSF111384">
    <property type="entry name" value="OmpH-like"/>
    <property type="match status" value="1"/>
</dbReference>
<feature type="chain" id="PRO_5046879330" evidence="5">
    <location>
        <begin position="21"/>
        <end position="218"/>
    </location>
</feature>
<dbReference type="SMART" id="SM00935">
    <property type="entry name" value="OmpH"/>
    <property type="match status" value="1"/>
</dbReference>
<dbReference type="PANTHER" id="PTHR35089:SF1">
    <property type="entry name" value="CHAPERONE PROTEIN SKP"/>
    <property type="match status" value="1"/>
</dbReference>
<keyword evidence="2 5" id="KW-0732">Signal</keyword>
<feature type="compositionally biased region" description="Basic and acidic residues" evidence="4">
    <location>
        <begin position="201"/>
        <end position="218"/>
    </location>
</feature>
<feature type="coiled-coil region" evidence="3">
    <location>
        <begin position="42"/>
        <end position="102"/>
    </location>
</feature>
<dbReference type="Pfam" id="PF03938">
    <property type="entry name" value="OmpH"/>
    <property type="match status" value="1"/>
</dbReference>
<accession>A0ABY4BNN5</accession>
<evidence type="ECO:0000313" key="6">
    <source>
        <dbReference type="EMBL" id="UOE40808.1"/>
    </source>
</evidence>
<dbReference type="RefSeq" id="WP_243548790.1">
    <property type="nucleotide sequence ID" value="NZ_CP094532.1"/>
</dbReference>
<dbReference type="InterPro" id="IPR024930">
    <property type="entry name" value="Skp_dom_sf"/>
</dbReference>
<keyword evidence="3" id="KW-0175">Coiled coil</keyword>
<dbReference type="InterPro" id="IPR005632">
    <property type="entry name" value="Chaperone_Skp"/>
</dbReference>
<sequence>MKNLRLLSIFLIIFSAGLSAQKIGVVDTNYILNKLPQYKDAEARLNSQITSWQAEIQELQTEYEKKKLSFENEKVLLVGDQLKQREKEVNDLDKKIKSMINNRFGALGDVNNARSTLTKPFQDQIWNAIKTVSEKNTLGIVLDKSNNISVIFLDKRYDYTDKVLDLLLKNVPSKAEPAPVKGAPVKSSGSPTRSAIQSSKSDSRKLEDGAMKAAETIK</sequence>
<evidence type="ECO:0000256" key="3">
    <source>
        <dbReference type="SAM" id="Coils"/>
    </source>
</evidence>
<evidence type="ECO:0000256" key="1">
    <source>
        <dbReference type="ARBA" id="ARBA00009091"/>
    </source>
</evidence>
<evidence type="ECO:0000256" key="4">
    <source>
        <dbReference type="SAM" id="MobiDB-lite"/>
    </source>
</evidence>
<evidence type="ECO:0000256" key="2">
    <source>
        <dbReference type="ARBA" id="ARBA00022729"/>
    </source>
</evidence>
<dbReference type="Gene3D" id="3.30.910.20">
    <property type="entry name" value="Skp domain"/>
    <property type="match status" value="1"/>
</dbReference>
<dbReference type="EMBL" id="CP094532">
    <property type="protein sequence ID" value="UOE40808.1"/>
    <property type="molecule type" value="Genomic_DNA"/>
</dbReference>
<evidence type="ECO:0000256" key="5">
    <source>
        <dbReference type="SAM" id="SignalP"/>
    </source>
</evidence>
<proteinExistence type="inferred from homology"/>
<comment type="similarity">
    <text evidence="1">Belongs to the Skp family.</text>
</comment>
<dbReference type="PANTHER" id="PTHR35089">
    <property type="entry name" value="CHAPERONE PROTEIN SKP"/>
    <property type="match status" value="1"/>
</dbReference>
<feature type="signal peptide" evidence="5">
    <location>
        <begin position="1"/>
        <end position="20"/>
    </location>
</feature>
<keyword evidence="7" id="KW-1185">Reference proteome</keyword>
<organism evidence="6 7">
    <name type="scientific">Chryseobacterium suipulveris</name>
    <dbReference type="NCBI Taxonomy" id="2929800"/>
    <lineage>
        <taxon>Bacteria</taxon>
        <taxon>Pseudomonadati</taxon>
        <taxon>Bacteroidota</taxon>
        <taxon>Flavobacteriia</taxon>
        <taxon>Flavobacteriales</taxon>
        <taxon>Weeksellaceae</taxon>
        <taxon>Chryseobacterium group</taxon>
        <taxon>Chryseobacterium</taxon>
    </lineage>
</organism>
<reference evidence="6 7" key="1">
    <citation type="submission" date="2022-03" db="EMBL/GenBank/DDBJ databases">
        <title>Chryseobacterium sp. isolated from particulate matters in swine house.</title>
        <authorList>
            <person name="Won M."/>
            <person name="Kim S.-J."/>
            <person name="Kwon S.-W."/>
        </authorList>
    </citation>
    <scope>NUCLEOTIDE SEQUENCE [LARGE SCALE GENOMIC DNA]</scope>
    <source>
        <strain evidence="6 7">SC2-2</strain>
    </source>
</reference>
<protein>
    <submittedName>
        <fullName evidence="6">OmpH family outer membrane protein</fullName>
    </submittedName>
</protein>
<feature type="compositionally biased region" description="Polar residues" evidence="4">
    <location>
        <begin position="187"/>
        <end position="200"/>
    </location>
</feature>
<dbReference type="Proteomes" id="UP000831460">
    <property type="component" value="Chromosome"/>
</dbReference>
<evidence type="ECO:0000313" key="7">
    <source>
        <dbReference type="Proteomes" id="UP000831460"/>
    </source>
</evidence>
<feature type="region of interest" description="Disordered" evidence="4">
    <location>
        <begin position="174"/>
        <end position="218"/>
    </location>
</feature>
<name>A0ABY4BNN5_9FLAO</name>
<gene>
    <name evidence="6" type="ORF">MTP09_13010</name>
</gene>